<dbReference type="AlphaFoldDB" id="A0A9P4YBM6"/>
<dbReference type="SMART" id="SM00382">
    <property type="entry name" value="AAA"/>
    <property type="match status" value="1"/>
</dbReference>
<name>A0A9P4YBM6_CRYP1</name>
<feature type="domain" description="AAA+ ATPase" evidence="1">
    <location>
        <begin position="53"/>
        <end position="178"/>
    </location>
</feature>
<dbReference type="InterPro" id="IPR027417">
    <property type="entry name" value="P-loop_NTPase"/>
</dbReference>
<dbReference type="PANTHER" id="PTHR46411:SF2">
    <property type="entry name" value="AAA+ ATPASE DOMAIN-CONTAINING PROTEIN"/>
    <property type="match status" value="1"/>
</dbReference>
<keyword evidence="2" id="KW-0378">Hydrolase</keyword>
<gene>
    <name evidence="2" type="ORF">M406DRAFT_248503</name>
</gene>
<protein>
    <submittedName>
        <fullName evidence="2">P-loop containing nucleoside triphosphate hydrolase protein</fullName>
    </submittedName>
</protein>
<reference evidence="2" key="1">
    <citation type="journal article" date="2020" name="Phytopathology">
        <title>Genome sequence of the chestnut blight fungus Cryphonectria parasitica EP155: A fundamental resource for an archetypical invasive plant pathogen.</title>
        <authorList>
            <person name="Crouch J.A."/>
            <person name="Dawe A."/>
            <person name="Aerts A."/>
            <person name="Barry K."/>
            <person name="Churchill A.C.L."/>
            <person name="Grimwood J."/>
            <person name="Hillman B."/>
            <person name="Milgroom M.G."/>
            <person name="Pangilinan J."/>
            <person name="Smith M."/>
            <person name="Salamov A."/>
            <person name="Schmutz J."/>
            <person name="Yadav J."/>
            <person name="Grigoriev I.V."/>
            <person name="Nuss D."/>
        </authorList>
    </citation>
    <scope>NUCLEOTIDE SEQUENCE</scope>
    <source>
        <strain evidence="2">EP155</strain>
    </source>
</reference>
<dbReference type="Pfam" id="PF23232">
    <property type="entry name" value="AAA_lid_13"/>
    <property type="match status" value="1"/>
</dbReference>
<dbReference type="Gene3D" id="3.40.50.300">
    <property type="entry name" value="P-loop containing nucleotide triphosphate hydrolases"/>
    <property type="match status" value="1"/>
</dbReference>
<accession>A0A9P4YBM6</accession>
<dbReference type="InterPro" id="IPR003959">
    <property type="entry name" value="ATPase_AAA_core"/>
</dbReference>
<keyword evidence="3" id="KW-1185">Reference proteome</keyword>
<dbReference type="GeneID" id="63833665"/>
<organism evidence="2 3">
    <name type="scientific">Cryphonectria parasitica (strain ATCC 38755 / EP155)</name>
    <dbReference type="NCBI Taxonomy" id="660469"/>
    <lineage>
        <taxon>Eukaryota</taxon>
        <taxon>Fungi</taxon>
        <taxon>Dikarya</taxon>
        <taxon>Ascomycota</taxon>
        <taxon>Pezizomycotina</taxon>
        <taxon>Sordariomycetes</taxon>
        <taxon>Sordariomycetidae</taxon>
        <taxon>Diaporthales</taxon>
        <taxon>Cryphonectriaceae</taxon>
        <taxon>Cryphonectria-Endothia species complex</taxon>
        <taxon>Cryphonectria</taxon>
    </lineage>
</organism>
<evidence type="ECO:0000313" key="3">
    <source>
        <dbReference type="Proteomes" id="UP000803844"/>
    </source>
</evidence>
<dbReference type="InterPro" id="IPR056599">
    <property type="entry name" value="AAA_lid_fung"/>
</dbReference>
<dbReference type="GO" id="GO:0016887">
    <property type="term" value="F:ATP hydrolysis activity"/>
    <property type="evidence" value="ECO:0007669"/>
    <property type="project" value="InterPro"/>
</dbReference>
<sequence length="289" mass="32663">MVKPEHLQQVAPRPQALDRLWLKSDDKEFLGNIIRTHRGDKQFHPSIVSETTGSLKILLHGEPGTGKTLTAECLSEEFGVPLYTVNFGDLGVEPDVLGQRLEEAFLRAANWKAILLLDHAGTLIAKRHSNWTFHHNSSVSVFLRHLDHSKGLILITSTPSPLGLDPDFESRLNMLLPFPNFTFEAQKFVWRKLIDSLQGPDDFSKMPLIDFINNELPNLDDGAYAQMNGRQITNCFTAALFHAHGSINSDGNNLTSRHIKEILRLGKEFKDYLAQIEKKSDNRAMWWGS</sequence>
<evidence type="ECO:0000313" key="2">
    <source>
        <dbReference type="EMBL" id="KAF3770078.1"/>
    </source>
</evidence>
<proteinExistence type="predicted"/>
<dbReference type="GO" id="GO:0005524">
    <property type="term" value="F:ATP binding"/>
    <property type="evidence" value="ECO:0007669"/>
    <property type="project" value="InterPro"/>
</dbReference>
<dbReference type="Proteomes" id="UP000803844">
    <property type="component" value="Unassembled WGS sequence"/>
</dbReference>
<dbReference type="SUPFAM" id="SSF52540">
    <property type="entry name" value="P-loop containing nucleoside triphosphate hydrolases"/>
    <property type="match status" value="1"/>
</dbReference>
<dbReference type="InterPro" id="IPR003593">
    <property type="entry name" value="AAA+_ATPase"/>
</dbReference>
<dbReference type="PANTHER" id="PTHR46411">
    <property type="entry name" value="FAMILY ATPASE, PUTATIVE-RELATED"/>
    <property type="match status" value="1"/>
</dbReference>
<comment type="caution">
    <text evidence="2">The sequence shown here is derived from an EMBL/GenBank/DDBJ whole genome shotgun (WGS) entry which is preliminary data.</text>
</comment>
<dbReference type="Pfam" id="PF00004">
    <property type="entry name" value="AAA"/>
    <property type="match status" value="1"/>
</dbReference>
<dbReference type="EMBL" id="MU032344">
    <property type="protein sequence ID" value="KAF3770078.1"/>
    <property type="molecule type" value="Genomic_DNA"/>
</dbReference>
<dbReference type="OrthoDB" id="10042665at2759"/>
<dbReference type="RefSeq" id="XP_040781039.1">
    <property type="nucleotide sequence ID" value="XM_040916536.1"/>
</dbReference>
<evidence type="ECO:0000259" key="1">
    <source>
        <dbReference type="SMART" id="SM00382"/>
    </source>
</evidence>